<dbReference type="InterPro" id="IPR050272">
    <property type="entry name" value="Isochorismatase-like_hydrls"/>
</dbReference>
<evidence type="ECO:0000313" key="3">
    <source>
        <dbReference type="EMBL" id="MBS2211998.1"/>
    </source>
</evidence>
<gene>
    <name evidence="3" type="ORF">KEM09_11315</name>
</gene>
<dbReference type="InterPro" id="IPR036380">
    <property type="entry name" value="Isochorismatase-like_sf"/>
</dbReference>
<dbReference type="InterPro" id="IPR000868">
    <property type="entry name" value="Isochorismatase-like_dom"/>
</dbReference>
<dbReference type="PANTHER" id="PTHR43540:SF6">
    <property type="entry name" value="ISOCHORISMATASE-LIKE DOMAIN-CONTAINING PROTEIN"/>
    <property type="match status" value="1"/>
</dbReference>
<proteinExistence type="predicted"/>
<dbReference type="RefSeq" id="WP_212228398.1">
    <property type="nucleotide sequence ID" value="NZ_JAGUCN010000012.1"/>
</dbReference>
<keyword evidence="4" id="KW-1185">Reference proteome</keyword>
<evidence type="ECO:0000259" key="2">
    <source>
        <dbReference type="Pfam" id="PF00857"/>
    </source>
</evidence>
<evidence type="ECO:0000256" key="1">
    <source>
        <dbReference type="ARBA" id="ARBA00022801"/>
    </source>
</evidence>
<sequence length="192" mass="21389">MSKSSVPKPINNKALLVIDMQKGSFTPATPRHDARGVIERINCLAELFRQSGHTIIFIQHDGTGSGEFEKGSHSWELLDELVVGTDDVLVDKYANDVFYQSQLQHLLSTRGITELYMAGCATDFCVEATIQSALVKDYQVTVLGDAHTTADRPHLKADKIIEHYNWVWQNMIPTKGRVEVKSSGQVMEETGI</sequence>
<protein>
    <submittedName>
        <fullName evidence="3">Cysteine hydrolase</fullName>
    </submittedName>
</protein>
<dbReference type="EMBL" id="JAGUCN010000012">
    <property type="protein sequence ID" value="MBS2211998.1"/>
    <property type="molecule type" value="Genomic_DNA"/>
</dbReference>
<accession>A0ABS5KCD3</accession>
<dbReference type="Pfam" id="PF00857">
    <property type="entry name" value="Isochorismatase"/>
    <property type="match status" value="1"/>
</dbReference>
<organism evidence="3 4">
    <name type="scientific">Carboxylicivirga mesophila</name>
    <dbReference type="NCBI Taxonomy" id="1166478"/>
    <lineage>
        <taxon>Bacteria</taxon>
        <taxon>Pseudomonadati</taxon>
        <taxon>Bacteroidota</taxon>
        <taxon>Bacteroidia</taxon>
        <taxon>Marinilabiliales</taxon>
        <taxon>Marinilabiliaceae</taxon>
        <taxon>Carboxylicivirga</taxon>
    </lineage>
</organism>
<dbReference type="SUPFAM" id="SSF52499">
    <property type="entry name" value="Isochorismatase-like hydrolases"/>
    <property type="match status" value="1"/>
</dbReference>
<feature type="domain" description="Isochorismatase-like" evidence="2">
    <location>
        <begin position="14"/>
        <end position="153"/>
    </location>
</feature>
<evidence type="ECO:0000313" key="4">
    <source>
        <dbReference type="Proteomes" id="UP000721861"/>
    </source>
</evidence>
<reference evidence="3 4" key="1">
    <citation type="journal article" date="2014" name="Int. J. Syst. Evol. Microbiol.">
        <title>Carboxylicivirga gen. nov. in the family Marinilabiliaceae with two novel species, Carboxylicivirga mesophila sp. nov. and Carboxylicivirga taeanensis sp. nov., and reclassification of Cytophaga fermentans as Saccharicrinis fermentans gen. nov., comb. nov.</title>
        <authorList>
            <person name="Yang S.H."/>
            <person name="Seo H.S."/>
            <person name="Woo J.H."/>
            <person name="Oh H.M."/>
            <person name="Jang H."/>
            <person name="Lee J.H."/>
            <person name="Kim S.J."/>
            <person name="Kwon K.K."/>
        </authorList>
    </citation>
    <scope>NUCLEOTIDE SEQUENCE [LARGE SCALE GENOMIC DNA]</scope>
    <source>
        <strain evidence="3 4">JCM 18290</strain>
    </source>
</reference>
<dbReference type="Gene3D" id="3.40.50.850">
    <property type="entry name" value="Isochorismatase-like"/>
    <property type="match status" value="1"/>
</dbReference>
<dbReference type="CDD" id="cd01014">
    <property type="entry name" value="nicotinamidase_related"/>
    <property type="match status" value="1"/>
</dbReference>
<comment type="caution">
    <text evidence="3">The sequence shown here is derived from an EMBL/GenBank/DDBJ whole genome shotgun (WGS) entry which is preliminary data.</text>
</comment>
<name>A0ABS5KCD3_9BACT</name>
<dbReference type="PANTHER" id="PTHR43540">
    <property type="entry name" value="PEROXYUREIDOACRYLATE/UREIDOACRYLATE AMIDOHYDROLASE-RELATED"/>
    <property type="match status" value="1"/>
</dbReference>
<dbReference type="Proteomes" id="UP000721861">
    <property type="component" value="Unassembled WGS sequence"/>
</dbReference>
<dbReference type="GO" id="GO:0016787">
    <property type="term" value="F:hydrolase activity"/>
    <property type="evidence" value="ECO:0007669"/>
    <property type="project" value="UniProtKB-KW"/>
</dbReference>
<keyword evidence="1 3" id="KW-0378">Hydrolase</keyword>